<organism evidence="1 2">
    <name type="scientific">Blepharisma stoltei</name>
    <dbReference type="NCBI Taxonomy" id="1481888"/>
    <lineage>
        <taxon>Eukaryota</taxon>
        <taxon>Sar</taxon>
        <taxon>Alveolata</taxon>
        <taxon>Ciliophora</taxon>
        <taxon>Postciliodesmatophora</taxon>
        <taxon>Heterotrichea</taxon>
        <taxon>Heterotrichida</taxon>
        <taxon>Blepharismidae</taxon>
        <taxon>Blepharisma</taxon>
    </lineage>
</organism>
<dbReference type="Proteomes" id="UP001162131">
    <property type="component" value="Unassembled WGS sequence"/>
</dbReference>
<protein>
    <submittedName>
        <fullName evidence="1">Uncharacterized protein</fullName>
    </submittedName>
</protein>
<name>A0AAU9JC77_9CILI</name>
<keyword evidence="2" id="KW-1185">Reference proteome</keyword>
<gene>
    <name evidence="1" type="ORF">BSTOLATCC_MIC31842</name>
</gene>
<dbReference type="EMBL" id="CAJZBQ010000032">
    <property type="protein sequence ID" value="CAG9322726.1"/>
    <property type="molecule type" value="Genomic_DNA"/>
</dbReference>
<reference evidence="1" key="1">
    <citation type="submission" date="2021-09" db="EMBL/GenBank/DDBJ databases">
        <authorList>
            <consortium name="AG Swart"/>
            <person name="Singh M."/>
            <person name="Singh A."/>
            <person name="Seah K."/>
            <person name="Emmerich C."/>
        </authorList>
    </citation>
    <scope>NUCLEOTIDE SEQUENCE</scope>
    <source>
        <strain evidence="1">ATCC30299</strain>
    </source>
</reference>
<comment type="caution">
    <text evidence="1">The sequence shown here is derived from an EMBL/GenBank/DDBJ whole genome shotgun (WGS) entry which is preliminary data.</text>
</comment>
<accession>A0AAU9JC77</accession>
<proteinExistence type="predicted"/>
<dbReference type="AlphaFoldDB" id="A0AAU9JC77"/>
<sequence>MIISKQKCVLLRTHKFSLIQDLIIKFDELDPPSFSQRSTQLGIGDITSLGILTILNISEDVNLLMVKNNVFVTTKDYMWKTWNR</sequence>
<evidence type="ECO:0000313" key="1">
    <source>
        <dbReference type="EMBL" id="CAG9322726.1"/>
    </source>
</evidence>
<evidence type="ECO:0000313" key="2">
    <source>
        <dbReference type="Proteomes" id="UP001162131"/>
    </source>
</evidence>